<dbReference type="EMBL" id="JASCZI010031495">
    <property type="protein sequence ID" value="MED6126888.1"/>
    <property type="molecule type" value="Genomic_DNA"/>
</dbReference>
<comment type="caution">
    <text evidence="1">The sequence shown here is derived from an EMBL/GenBank/DDBJ whole genome shotgun (WGS) entry which is preliminary data.</text>
</comment>
<dbReference type="Proteomes" id="UP001341840">
    <property type="component" value="Unassembled WGS sequence"/>
</dbReference>
<keyword evidence="2" id="KW-1185">Reference proteome</keyword>
<evidence type="ECO:0000313" key="1">
    <source>
        <dbReference type="EMBL" id="MED6126888.1"/>
    </source>
</evidence>
<organism evidence="1 2">
    <name type="scientific">Stylosanthes scabra</name>
    <dbReference type="NCBI Taxonomy" id="79078"/>
    <lineage>
        <taxon>Eukaryota</taxon>
        <taxon>Viridiplantae</taxon>
        <taxon>Streptophyta</taxon>
        <taxon>Embryophyta</taxon>
        <taxon>Tracheophyta</taxon>
        <taxon>Spermatophyta</taxon>
        <taxon>Magnoliopsida</taxon>
        <taxon>eudicotyledons</taxon>
        <taxon>Gunneridae</taxon>
        <taxon>Pentapetalae</taxon>
        <taxon>rosids</taxon>
        <taxon>fabids</taxon>
        <taxon>Fabales</taxon>
        <taxon>Fabaceae</taxon>
        <taxon>Papilionoideae</taxon>
        <taxon>50 kb inversion clade</taxon>
        <taxon>dalbergioids sensu lato</taxon>
        <taxon>Dalbergieae</taxon>
        <taxon>Pterocarpus clade</taxon>
        <taxon>Stylosanthes</taxon>
    </lineage>
</organism>
<sequence>MRNEKIMEKSLEAKSSAYAYAPKTDRVVTLCPGYGLRCADDLSHRSLRAIDGRNEVSLEAINEYAPANNGRTITIRTYSVYLYLGEYHSSSFYDLGPTLLCMPRTFR</sequence>
<name>A0ABU6RSZ1_9FABA</name>
<proteinExistence type="predicted"/>
<evidence type="ECO:0000313" key="2">
    <source>
        <dbReference type="Proteomes" id="UP001341840"/>
    </source>
</evidence>
<gene>
    <name evidence="1" type="ORF">PIB30_082809</name>
</gene>
<protein>
    <submittedName>
        <fullName evidence="1">Uncharacterized protein</fullName>
    </submittedName>
</protein>
<accession>A0ABU6RSZ1</accession>
<reference evidence="1 2" key="1">
    <citation type="journal article" date="2023" name="Plants (Basel)">
        <title>Bridging the Gap: Combining Genomics and Transcriptomics Approaches to Understand Stylosanthes scabra, an Orphan Legume from the Brazilian Caatinga.</title>
        <authorList>
            <person name="Ferreira-Neto J.R.C."/>
            <person name="da Silva M.D."/>
            <person name="Binneck E."/>
            <person name="de Melo N.F."/>
            <person name="da Silva R.H."/>
            <person name="de Melo A.L.T.M."/>
            <person name="Pandolfi V."/>
            <person name="Bustamante F.O."/>
            <person name="Brasileiro-Vidal A.C."/>
            <person name="Benko-Iseppon A.M."/>
        </authorList>
    </citation>
    <scope>NUCLEOTIDE SEQUENCE [LARGE SCALE GENOMIC DNA]</scope>
    <source>
        <tissue evidence="1">Leaves</tissue>
    </source>
</reference>